<gene>
    <name evidence="2" type="ORF">ECRASSUSDP1_LOCUS24732</name>
</gene>
<feature type="region of interest" description="Disordered" evidence="1">
    <location>
        <begin position="707"/>
        <end position="736"/>
    </location>
</feature>
<feature type="region of interest" description="Disordered" evidence="1">
    <location>
        <begin position="176"/>
        <end position="249"/>
    </location>
</feature>
<dbReference type="AlphaFoldDB" id="A0AAD1Y5E7"/>
<organism evidence="2 3">
    <name type="scientific">Euplotes crassus</name>
    <dbReference type="NCBI Taxonomy" id="5936"/>
    <lineage>
        <taxon>Eukaryota</taxon>
        <taxon>Sar</taxon>
        <taxon>Alveolata</taxon>
        <taxon>Ciliophora</taxon>
        <taxon>Intramacronucleata</taxon>
        <taxon>Spirotrichea</taxon>
        <taxon>Hypotrichia</taxon>
        <taxon>Euplotida</taxon>
        <taxon>Euplotidae</taxon>
        <taxon>Moneuplotes</taxon>
    </lineage>
</organism>
<evidence type="ECO:0000313" key="2">
    <source>
        <dbReference type="EMBL" id="CAI2383237.1"/>
    </source>
</evidence>
<name>A0AAD1Y5E7_EUPCR</name>
<protein>
    <submittedName>
        <fullName evidence="2">Uncharacterized protein</fullName>
    </submittedName>
</protein>
<feature type="compositionally biased region" description="Basic and acidic residues" evidence="1">
    <location>
        <begin position="754"/>
        <end position="773"/>
    </location>
</feature>
<feature type="region of interest" description="Disordered" evidence="1">
    <location>
        <begin position="644"/>
        <end position="667"/>
    </location>
</feature>
<feature type="region of interest" description="Disordered" evidence="1">
    <location>
        <begin position="121"/>
        <end position="140"/>
    </location>
</feature>
<feature type="compositionally biased region" description="Polar residues" evidence="1">
    <location>
        <begin position="130"/>
        <end position="140"/>
    </location>
</feature>
<feature type="region of interest" description="Disordered" evidence="1">
    <location>
        <begin position="575"/>
        <end position="598"/>
    </location>
</feature>
<feature type="region of interest" description="Disordered" evidence="1">
    <location>
        <begin position="750"/>
        <end position="790"/>
    </location>
</feature>
<feature type="compositionally biased region" description="Basic and acidic residues" evidence="1">
    <location>
        <begin position="583"/>
        <end position="593"/>
    </location>
</feature>
<accession>A0AAD1Y5E7</accession>
<feature type="compositionally biased region" description="Basic and acidic residues" evidence="1">
    <location>
        <begin position="645"/>
        <end position="660"/>
    </location>
</feature>
<keyword evidence="3" id="KW-1185">Reference proteome</keyword>
<comment type="caution">
    <text evidence="2">The sequence shown here is derived from an EMBL/GenBank/DDBJ whole genome shotgun (WGS) entry which is preliminary data.</text>
</comment>
<evidence type="ECO:0000256" key="1">
    <source>
        <dbReference type="SAM" id="MobiDB-lite"/>
    </source>
</evidence>
<reference evidence="2" key="1">
    <citation type="submission" date="2023-07" db="EMBL/GenBank/DDBJ databases">
        <authorList>
            <consortium name="AG Swart"/>
            <person name="Singh M."/>
            <person name="Singh A."/>
            <person name="Seah K."/>
            <person name="Emmerich C."/>
        </authorList>
    </citation>
    <scope>NUCLEOTIDE SEQUENCE</scope>
    <source>
        <strain evidence="2">DP1</strain>
    </source>
</reference>
<evidence type="ECO:0000313" key="3">
    <source>
        <dbReference type="Proteomes" id="UP001295684"/>
    </source>
</evidence>
<feature type="compositionally biased region" description="Low complexity" evidence="1">
    <location>
        <begin position="230"/>
        <end position="240"/>
    </location>
</feature>
<dbReference type="Proteomes" id="UP001295684">
    <property type="component" value="Unassembled WGS sequence"/>
</dbReference>
<dbReference type="EMBL" id="CAMPGE010025484">
    <property type="protein sequence ID" value="CAI2383237.1"/>
    <property type="molecule type" value="Genomic_DNA"/>
</dbReference>
<feature type="compositionally biased region" description="Basic and acidic residues" evidence="1">
    <location>
        <begin position="707"/>
        <end position="720"/>
    </location>
</feature>
<feature type="compositionally biased region" description="Polar residues" evidence="1">
    <location>
        <begin position="189"/>
        <end position="229"/>
    </location>
</feature>
<sequence length="826" mass="94323">MEAEDTYKQAAYRSIQRITRDQQYFDVDYLDTQDLVRKTPELQQCIQDQNQNDDESPFHVEDLSEGCDALDLSQSFYQAEKANFTQSKQEKDYFSPKNYSQILSQCTEITTNKEIKATGKKDMTHKDRIQPNNNQSQVTNLYSTMPAPCSQRWNKTGFRDMLQKQQDTLRAMAEDFQNSTKRISRNGKAISNYSTEKSEPSALSTTKMQRASSARNQRSQAKISGTVPDSSSRGRNSRSGLKPELSQTSVISSLTEQKWNTSILNSNRSSVQSYLDFRHQQSKERLENIKAERLKTQLSECKGKPVINKKSLKIAKKLNKNTFERLYRSGRKINGSNRNSSMGADARQFSNLHQTFRPNINKKSQSMSRSVKDLYTWNDQKNGNLEQKRAKLKAARIKICPGSVAILKNINFCSADSGYHKCKPPSLNADMVKDEVILPTEKSKNELKALKVNRLKIKPPKSSIKQKKIYTKSSIKTVGRVSQSIRSHILESSEVKSTSYRGTRSSHHQCLTDQSREVTYERLHKFYGTKLISNRANPSEESTGSLAFQKNSQGMLRKLSVAMNQNHIDSSLITSPFYSNPHDTQEHIERSSDEESGYTNEIEDIANLSLSENHVEETPIDDTFHRAIETSSITEEDLYVLSNETSKDEKCRERAIEKSQEPSPRPLVDLDLNQADGISQAQIQLRNPRRYRKYDYKVNKMTFRPIKSDINDSKASDDNSTHTQCHQARDLQEEEGGYLGSVTNLCGISGDSAKNAENRVDQSECEKSSRKSPEAYSEYEEYHRNSSISQGYVEVPNSSITQSQREDLIKRIMYLKMQKQHEDSIS</sequence>
<proteinExistence type="predicted"/>